<name>A0A0C3AXN5_PILCF</name>
<feature type="compositionally biased region" description="Basic and acidic residues" evidence="1">
    <location>
        <begin position="287"/>
        <end position="298"/>
    </location>
</feature>
<dbReference type="STRING" id="765440.A0A0C3AXN5"/>
<feature type="region of interest" description="Disordered" evidence="1">
    <location>
        <begin position="279"/>
        <end position="340"/>
    </location>
</feature>
<dbReference type="EMBL" id="KN833014">
    <property type="protein sequence ID" value="KIM78773.1"/>
    <property type="molecule type" value="Genomic_DNA"/>
</dbReference>
<protein>
    <submittedName>
        <fullName evidence="2">Uncharacterized protein</fullName>
    </submittedName>
</protein>
<organism evidence="2 3">
    <name type="scientific">Piloderma croceum (strain F 1598)</name>
    <dbReference type="NCBI Taxonomy" id="765440"/>
    <lineage>
        <taxon>Eukaryota</taxon>
        <taxon>Fungi</taxon>
        <taxon>Dikarya</taxon>
        <taxon>Basidiomycota</taxon>
        <taxon>Agaricomycotina</taxon>
        <taxon>Agaricomycetes</taxon>
        <taxon>Agaricomycetidae</taxon>
        <taxon>Atheliales</taxon>
        <taxon>Atheliaceae</taxon>
        <taxon>Piloderma</taxon>
    </lineage>
</organism>
<sequence length="340" mass="38042">MPRPKDARADFSKTTKDKIRAKCNDRCAICLQKPPNQGRQCAHLFDASRTGAKQVEVAIYMGMISPGYQRSSPENGMVQCPTCHLAFFDSEHIALSPTPQVLKYIVEYLRATDAAERKPLYEVFRLLNDALEGIDVDLPDMASILPFLDLYTLVVLLPDKLNGSEIPAHHLPDLFILDGSQFVPAPADTLPNARGVARIFDVSVISDELPKAYYTIPLSPKHAEFTQQRYWRVPAKPEVILMMLMERIRGVTEPGCEEIKFARVIYCTLHLQKIGEYEVNPPNSKKRMSEDDNNERPHKVSRSGGLPLTKGRSGLRIRIPAPKTVTSCGPGPPKALRLKI</sequence>
<gene>
    <name evidence="2" type="ORF">PILCRDRAFT_824186</name>
</gene>
<accession>A0A0C3AXN5</accession>
<reference evidence="3" key="2">
    <citation type="submission" date="2015-01" db="EMBL/GenBank/DDBJ databases">
        <title>Evolutionary Origins and Diversification of the Mycorrhizal Mutualists.</title>
        <authorList>
            <consortium name="DOE Joint Genome Institute"/>
            <consortium name="Mycorrhizal Genomics Consortium"/>
            <person name="Kohler A."/>
            <person name="Kuo A."/>
            <person name="Nagy L.G."/>
            <person name="Floudas D."/>
            <person name="Copeland A."/>
            <person name="Barry K.W."/>
            <person name="Cichocki N."/>
            <person name="Veneault-Fourrey C."/>
            <person name="LaButti K."/>
            <person name="Lindquist E.A."/>
            <person name="Lipzen A."/>
            <person name="Lundell T."/>
            <person name="Morin E."/>
            <person name="Murat C."/>
            <person name="Riley R."/>
            <person name="Ohm R."/>
            <person name="Sun H."/>
            <person name="Tunlid A."/>
            <person name="Henrissat B."/>
            <person name="Grigoriev I.V."/>
            <person name="Hibbett D.S."/>
            <person name="Martin F."/>
        </authorList>
    </citation>
    <scope>NUCLEOTIDE SEQUENCE [LARGE SCALE GENOMIC DNA]</scope>
    <source>
        <strain evidence="3">F 1598</strain>
    </source>
</reference>
<dbReference type="OrthoDB" id="3251394at2759"/>
<keyword evidence="3" id="KW-1185">Reference proteome</keyword>
<dbReference type="HOGENOM" id="CLU_052214_0_0_1"/>
<evidence type="ECO:0000313" key="2">
    <source>
        <dbReference type="EMBL" id="KIM78773.1"/>
    </source>
</evidence>
<reference evidence="2 3" key="1">
    <citation type="submission" date="2014-04" db="EMBL/GenBank/DDBJ databases">
        <authorList>
            <consortium name="DOE Joint Genome Institute"/>
            <person name="Kuo A."/>
            <person name="Tarkka M."/>
            <person name="Buscot F."/>
            <person name="Kohler A."/>
            <person name="Nagy L.G."/>
            <person name="Floudas D."/>
            <person name="Copeland A."/>
            <person name="Barry K.W."/>
            <person name="Cichocki N."/>
            <person name="Veneault-Fourrey C."/>
            <person name="LaButti K."/>
            <person name="Lindquist E.A."/>
            <person name="Lipzen A."/>
            <person name="Lundell T."/>
            <person name="Morin E."/>
            <person name="Murat C."/>
            <person name="Sun H."/>
            <person name="Tunlid A."/>
            <person name="Henrissat B."/>
            <person name="Grigoriev I.V."/>
            <person name="Hibbett D.S."/>
            <person name="Martin F."/>
            <person name="Nordberg H.P."/>
            <person name="Cantor M.N."/>
            <person name="Hua S.X."/>
        </authorList>
    </citation>
    <scope>NUCLEOTIDE SEQUENCE [LARGE SCALE GENOMIC DNA]</scope>
    <source>
        <strain evidence="2 3">F 1598</strain>
    </source>
</reference>
<dbReference type="InParanoid" id="A0A0C3AXN5"/>
<proteinExistence type="predicted"/>
<dbReference type="Proteomes" id="UP000054166">
    <property type="component" value="Unassembled WGS sequence"/>
</dbReference>
<evidence type="ECO:0000313" key="3">
    <source>
        <dbReference type="Proteomes" id="UP000054166"/>
    </source>
</evidence>
<dbReference type="AlphaFoldDB" id="A0A0C3AXN5"/>
<evidence type="ECO:0000256" key="1">
    <source>
        <dbReference type="SAM" id="MobiDB-lite"/>
    </source>
</evidence>